<evidence type="ECO:0000313" key="4">
    <source>
        <dbReference type="Proteomes" id="UP000244093"/>
    </source>
</evidence>
<comment type="caution">
    <text evidence="3">The sequence shown here is derived from an EMBL/GenBank/DDBJ whole genome shotgun (WGS) entry which is preliminary data.</text>
</comment>
<reference evidence="3 4" key="1">
    <citation type="journal article" date="2018" name="Syst. Appl. Microbiol.">
        <title>A new symbiotic nanoarchaeote (Candidatus Nanoclepta minutus) and its host (Zestosphaera tikiterensis gen. nov., sp. nov.) from a New Zealand hot spring.</title>
        <authorList>
            <person name="St John E."/>
            <person name="Liu Y."/>
            <person name="Podar M."/>
            <person name="Stott M.B."/>
            <person name="Meneghin J."/>
            <person name="Chen Z."/>
            <person name="Lagutin K."/>
            <person name="Mitchell K."/>
            <person name="Reysenbach A.L."/>
        </authorList>
    </citation>
    <scope>NUCLEOTIDE SEQUENCE [LARGE SCALE GENOMIC DNA]</scope>
    <source>
        <strain evidence="3">NZ3</strain>
    </source>
</reference>
<keyword evidence="2" id="KW-0812">Transmembrane</keyword>
<feature type="transmembrane region" description="Helical" evidence="2">
    <location>
        <begin position="12"/>
        <end position="33"/>
    </location>
</feature>
<protein>
    <submittedName>
        <fullName evidence="3">Uncharacterized protein</fullName>
    </submittedName>
</protein>
<dbReference type="EMBL" id="NBVN01000002">
    <property type="protein sequence ID" value="PUA33169.1"/>
    <property type="molecule type" value="Genomic_DNA"/>
</dbReference>
<feature type="coiled-coil region" evidence="1">
    <location>
        <begin position="295"/>
        <end position="420"/>
    </location>
</feature>
<name>A0A2R7Y777_9CREN</name>
<sequence>MSIKQTFSEVKILAIVATLLILSHLLIIAKVMYAQSTEYTYAIAVVSVRAGVRISSGTFKIETPKHLLVNRNNILKVYFERSGDSNDVIVIFTIGARINTADGSKEYSLQTVSFPLKGDASQQALIDFNVPEELYRQSTDKKVKVFVKGMVCSPMYISTFIDTCNIGENIPAEAYLVYGVPQPQLSVRGLGLGYVNMSVGEVRSIFIDVNAMYAPILVRSVDISIPSFVAVYINTPLPLNVGVNESIPIAISVKGVQPGAGVIDVAIRYYTGVDERYITIYIPVVVEEKHIFELINQYRYELQQLLQDVENLETQLNIRISDIHDLTQRLATIFNTLVNLERQYSEALNKIDIASSKTSQLSNSITSLTQQLNQVNIEIANQKTTLETLNRYTNSLSQQIQQLTQQINQIEKTINNLSSSVKDIRGYIDEQDTSIKELQQVIDRNTILVLGITGISIATLILVIRIIKGRY</sequence>
<proteinExistence type="predicted"/>
<feature type="transmembrane region" description="Helical" evidence="2">
    <location>
        <begin position="447"/>
        <end position="467"/>
    </location>
</feature>
<gene>
    <name evidence="3" type="ORF">B7O98_01655</name>
</gene>
<dbReference type="Gene3D" id="1.10.287.1490">
    <property type="match status" value="1"/>
</dbReference>
<dbReference type="AlphaFoldDB" id="A0A2R7Y777"/>
<dbReference type="Proteomes" id="UP000244093">
    <property type="component" value="Unassembled WGS sequence"/>
</dbReference>
<evidence type="ECO:0000313" key="3">
    <source>
        <dbReference type="EMBL" id="PUA33169.1"/>
    </source>
</evidence>
<accession>A0A2R7Y777</accession>
<evidence type="ECO:0000256" key="2">
    <source>
        <dbReference type="SAM" id="Phobius"/>
    </source>
</evidence>
<keyword evidence="2" id="KW-1133">Transmembrane helix</keyword>
<evidence type="ECO:0000256" key="1">
    <source>
        <dbReference type="SAM" id="Coils"/>
    </source>
</evidence>
<keyword evidence="1" id="KW-0175">Coiled coil</keyword>
<dbReference type="SUPFAM" id="SSF90257">
    <property type="entry name" value="Myosin rod fragments"/>
    <property type="match status" value="1"/>
</dbReference>
<organism evidence="3 4">
    <name type="scientific">Zestosphaera tikiterensis</name>
    <dbReference type="NCBI Taxonomy" id="1973259"/>
    <lineage>
        <taxon>Archaea</taxon>
        <taxon>Thermoproteota</taxon>
        <taxon>Thermoprotei</taxon>
        <taxon>Desulfurococcales</taxon>
        <taxon>Desulfurococcaceae</taxon>
        <taxon>Zestosphaera</taxon>
    </lineage>
</organism>
<keyword evidence="2" id="KW-0472">Membrane</keyword>